<accession>A0A845AS28</accession>
<dbReference type="AlphaFoldDB" id="A0A845AS28"/>
<reference evidence="1 2" key="1">
    <citation type="submission" date="2019-12" db="EMBL/GenBank/DDBJ databases">
        <title>Genomic-based taxomic classification of the family Erythrobacteraceae.</title>
        <authorList>
            <person name="Xu L."/>
        </authorList>
    </citation>
    <scope>NUCLEOTIDE SEQUENCE [LARGE SCALE GENOMIC DNA]</scope>
    <source>
        <strain evidence="1 2">JCM 16677</strain>
    </source>
</reference>
<evidence type="ECO:0000313" key="1">
    <source>
        <dbReference type="EMBL" id="MXP31983.1"/>
    </source>
</evidence>
<keyword evidence="2" id="KW-1185">Reference proteome</keyword>
<protein>
    <submittedName>
        <fullName evidence="1">Uncharacterized protein</fullName>
    </submittedName>
</protein>
<dbReference type="EMBL" id="WTYE01000001">
    <property type="protein sequence ID" value="MXP31983.1"/>
    <property type="molecule type" value="Genomic_DNA"/>
</dbReference>
<sequence length="560" mass="59145">MLEYSVEDSNMWKAIVSATVAWGLALFVSIAVPTAPAQAAMSCGGLNQKTCISINPAKRCKGSLVEKRQSGRNICVRPTQSRPNPAPADNCGGLNQKTCVSFNPARRCKGNLVEKRQSGRNICVRPSQVEADCGGLNQKTCVSLNPARRCKGNLVEKRQSGRNICVRPSQVESDCGGLNQKTCVSLNPARRCKSGLVEQRQSGRNICVRPSQLETDCGGLDQKTCVNLNPARRCKSGLVEQRQSGRNICVRPSQLERDCGGLNEKTCVSLNPARRCDAGLSEQRLYGRNICVRPEDVVEKNDSCGGLGQATCISANPLKWCDKGLVQKRQPGRNICIEKVTNADRLEVAKSVIEDLGEDNPLARLTQCLGQPSKIGRLRTAMTDRSRFGISALLTECNASISELANMGTDPTLGSNYNPASTRGASGNPSGFFKTLHITAGGSGAAWVAGTASAGYVIELVSNPNGRWYFTGGLGTGPKAEVVGDVTLALSRSDIPTGGFGLDHGTSAVVSGHYVVGLSGGVAFVGNTLDFDGISFGVGGGLGAGGAVYKNGSVFPFPDL</sequence>
<dbReference type="OrthoDB" id="9821148at2"/>
<dbReference type="Proteomes" id="UP000446786">
    <property type="component" value="Unassembled WGS sequence"/>
</dbReference>
<proteinExistence type="predicted"/>
<organism evidence="1 2">
    <name type="scientific">Parerythrobacter jejuensis</name>
    <dbReference type="NCBI Taxonomy" id="795812"/>
    <lineage>
        <taxon>Bacteria</taxon>
        <taxon>Pseudomonadati</taxon>
        <taxon>Pseudomonadota</taxon>
        <taxon>Alphaproteobacteria</taxon>
        <taxon>Sphingomonadales</taxon>
        <taxon>Erythrobacteraceae</taxon>
        <taxon>Parerythrobacter</taxon>
    </lineage>
</organism>
<dbReference type="RefSeq" id="WP_160779371.1">
    <property type="nucleotide sequence ID" value="NZ_BAAAZF010000001.1"/>
</dbReference>
<evidence type="ECO:0000313" key="2">
    <source>
        <dbReference type="Proteomes" id="UP000446786"/>
    </source>
</evidence>
<gene>
    <name evidence="1" type="ORF">GRI94_09125</name>
</gene>
<name>A0A845AS28_9SPHN</name>
<comment type="caution">
    <text evidence="1">The sequence shown here is derived from an EMBL/GenBank/DDBJ whole genome shotgun (WGS) entry which is preliminary data.</text>
</comment>